<organism evidence="1 2">
    <name type="scientific">Dictyobacter arantiisoli</name>
    <dbReference type="NCBI Taxonomy" id="2014874"/>
    <lineage>
        <taxon>Bacteria</taxon>
        <taxon>Bacillati</taxon>
        <taxon>Chloroflexota</taxon>
        <taxon>Ktedonobacteria</taxon>
        <taxon>Ktedonobacterales</taxon>
        <taxon>Dictyobacteraceae</taxon>
        <taxon>Dictyobacter</taxon>
    </lineage>
</organism>
<dbReference type="Proteomes" id="UP000322530">
    <property type="component" value="Unassembled WGS sequence"/>
</dbReference>
<accession>A0A5A5TCE0</accession>
<proteinExistence type="predicted"/>
<dbReference type="AlphaFoldDB" id="A0A5A5TCE0"/>
<dbReference type="EMBL" id="BIXY01000027">
    <property type="protein sequence ID" value="GCF08614.1"/>
    <property type="molecule type" value="Genomic_DNA"/>
</dbReference>
<evidence type="ECO:0000313" key="2">
    <source>
        <dbReference type="Proteomes" id="UP000322530"/>
    </source>
</evidence>
<protein>
    <submittedName>
        <fullName evidence="1">Uncharacterized protein</fullName>
    </submittedName>
</protein>
<gene>
    <name evidence="1" type="ORF">KDI_21780</name>
</gene>
<keyword evidence="2" id="KW-1185">Reference proteome</keyword>
<comment type="caution">
    <text evidence="1">The sequence shown here is derived from an EMBL/GenBank/DDBJ whole genome shotgun (WGS) entry which is preliminary data.</text>
</comment>
<sequence length="71" mass="7220">MALPLELQSKSGPPTDGIISRYTGGGAGDGVFGDCTEVVVFGPMISIYQAVIGAIMGSELAQGFRSSPNLS</sequence>
<reference evidence="1 2" key="1">
    <citation type="submission" date="2019-01" db="EMBL/GenBank/DDBJ databases">
        <title>Draft genome sequence of Dictyobacter sp. Uno17.</title>
        <authorList>
            <person name="Wang C.M."/>
            <person name="Zheng Y."/>
            <person name="Sakai Y."/>
            <person name="Abe K."/>
            <person name="Yokota A."/>
            <person name="Yabe S."/>
        </authorList>
    </citation>
    <scope>NUCLEOTIDE SEQUENCE [LARGE SCALE GENOMIC DNA]</scope>
    <source>
        <strain evidence="1 2">Uno17</strain>
    </source>
</reference>
<name>A0A5A5TCE0_9CHLR</name>
<evidence type="ECO:0000313" key="1">
    <source>
        <dbReference type="EMBL" id="GCF08614.1"/>
    </source>
</evidence>